<gene>
    <name evidence="1" type="ORF">HRR80_007690</name>
</gene>
<dbReference type="AlphaFoldDB" id="A0AAN6IR56"/>
<sequence>MDKQVVLRPSIHQSDSLCFLPSYLTLSSTRARTEAVHFIESLPDGMSTVTHPRYAFAHLVFLTLWILLLKDTFRSSNQFSTMPQPRFQGVGRGRTLDSNKTTKALIPRFNFRRITSPILLSISKPSSNRRGYESSQLLADVFEEIMAECEPDLPQYADSLDSSVISDSLTAESGAVATVHNVASPDTRAQGSGDKPSHVSKNVGLLFDGF</sequence>
<evidence type="ECO:0000313" key="2">
    <source>
        <dbReference type="Proteomes" id="UP001161757"/>
    </source>
</evidence>
<dbReference type="Proteomes" id="UP001161757">
    <property type="component" value="Unassembled WGS sequence"/>
</dbReference>
<accession>A0AAN6IR56</accession>
<dbReference type="EMBL" id="JAJGCB010000019">
    <property type="protein sequence ID" value="KAJ8988274.1"/>
    <property type="molecule type" value="Genomic_DNA"/>
</dbReference>
<organism evidence="1 2">
    <name type="scientific">Exophiala dermatitidis</name>
    <name type="common">Black yeast-like fungus</name>
    <name type="synonym">Wangiella dermatitidis</name>
    <dbReference type="NCBI Taxonomy" id="5970"/>
    <lineage>
        <taxon>Eukaryota</taxon>
        <taxon>Fungi</taxon>
        <taxon>Dikarya</taxon>
        <taxon>Ascomycota</taxon>
        <taxon>Pezizomycotina</taxon>
        <taxon>Eurotiomycetes</taxon>
        <taxon>Chaetothyriomycetidae</taxon>
        <taxon>Chaetothyriales</taxon>
        <taxon>Herpotrichiellaceae</taxon>
        <taxon>Exophiala</taxon>
    </lineage>
</organism>
<proteinExistence type="predicted"/>
<reference evidence="1" key="1">
    <citation type="submission" date="2023-01" db="EMBL/GenBank/DDBJ databases">
        <title>Exophiala dermititidis isolated from Cystic Fibrosis Patient.</title>
        <authorList>
            <person name="Kurbessoian T."/>
            <person name="Crocker A."/>
            <person name="Murante D."/>
            <person name="Hogan D.A."/>
            <person name="Stajich J.E."/>
        </authorList>
    </citation>
    <scope>NUCLEOTIDE SEQUENCE</scope>
    <source>
        <strain evidence="1">Ex8</strain>
    </source>
</reference>
<name>A0AAN6IR56_EXODE</name>
<comment type="caution">
    <text evidence="1">The sequence shown here is derived from an EMBL/GenBank/DDBJ whole genome shotgun (WGS) entry which is preliminary data.</text>
</comment>
<evidence type="ECO:0000313" key="1">
    <source>
        <dbReference type="EMBL" id="KAJ8988274.1"/>
    </source>
</evidence>
<protein>
    <submittedName>
        <fullName evidence="1">Uncharacterized protein</fullName>
    </submittedName>
</protein>